<keyword evidence="1" id="KW-0472">Membrane</keyword>
<evidence type="ECO:0000256" key="1">
    <source>
        <dbReference type="SAM" id="Phobius"/>
    </source>
</evidence>
<organism evidence="2 3">
    <name type="scientific">Campylobacter lanienae NCTC 13004</name>
    <dbReference type="NCBI Taxonomy" id="1031753"/>
    <lineage>
        <taxon>Bacteria</taxon>
        <taxon>Pseudomonadati</taxon>
        <taxon>Campylobacterota</taxon>
        <taxon>Epsilonproteobacteria</taxon>
        <taxon>Campylobacterales</taxon>
        <taxon>Campylobacteraceae</taxon>
        <taxon>Campylobacter</taxon>
    </lineage>
</organism>
<evidence type="ECO:0000313" key="3">
    <source>
        <dbReference type="Proteomes" id="UP000202031"/>
    </source>
</evidence>
<keyword evidence="1" id="KW-0812">Transmembrane</keyword>
<proteinExistence type="predicted"/>
<dbReference type="Proteomes" id="UP000202031">
    <property type="component" value="Chromosome"/>
</dbReference>
<dbReference type="AlphaFoldDB" id="A0A1X9SMT4"/>
<reference evidence="3" key="1">
    <citation type="journal article" date="2017" name="Genome Biol. Evol.">
        <title>Comparative Genomic Analysis Identifies a Campylobacter Clade Deficient in Selenium Metabolism.</title>
        <authorList>
            <person name="Miller W.G."/>
            <person name="Yee E."/>
            <person name="Lopes B.S."/>
            <person name="Chapman M.H."/>
            <person name="Huynh S."/>
            <person name="Bono J.L."/>
            <person name="Parker C.T."/>
            <person name="Strachan N.J.C."/>
            <person name="Forbes K.J."/>
        </authorList>
    </citation>
    <scope>NUCLEOTIDE SEQUENCE [LARGE SCALE GENOMIC DNA]</scope>
    <source>
        <strain evidence="3">NCTC 13004</strain>
    </source>
</reference>
<keyword evidence="1" id="KW-1133">Transmembrane helix</keyword>
<reference evidence="3" key="2">
    <citation type="journal article" date="2017" name="Genome Biol. Evol.">
        <title>Comparative genomic analysis identifies a Campylobacter clade deficient in selenium metabolism.</title>
        <authorList>
            <person name="Miller W.G."/>
            <person name="Yee E."/>
            <person name="Lopes B.S."/>
            <person name="Chapman M.H."/>
            <person name="Huynh S."/>
            <person name="Bono J.L."/>
            <person name="Parker C.T."/>
            <person name="Strachan N.J.C."/>
            <person name="Forbes K.J."/>
        </authorList>
    </citation>
    <scope>NUCLEOTIDE SEQUENCE [LARGE SCALE GENOMIC DNA]</scope>
    <source>
        <strain evidence="3">NCTC 13004</strain>
    </source>
</reference>
<sequence>MLAYNTISKALYKDKFIFLVSLQLSFINAISYLVFMVAFPTHCNCIFRRKTRIALLKLKKFYFSDFSQFYRFHGLRPPLVFFEMRDFINGRI</sequence>
<dbReference type="EMBL" id="CP015578">
    <property type="protein sequence ID" value="ARQ97551.1"/>
    <property type="molecule type" value="Genomic_DNA"/>
</dbReference>
<protein>
    <submittedName>
        <fullName evidence="2">Uncharacterized protein</fullName>
    </submittedName>
</protein>
<evidence type="ECO:0000313" key="2">
    <source>
        <dbReference type="EMBL" id="ARQ97551.1"/>
    </source>
</evidence>
<gene>
    <name evidence="2" type="ORF">CLAN_0805</name>
</gene>
<accession>A0A1X9SMT4</accession>
<dbReference type="KEGG" id="clx:CLAN_0805"/>
<feature type="transmembrane region" description="Helical" evidence="1">
    <location>
        <begin position="16"/>
        <end position="39"/>
    </location>
</feature>
<name>A0A1X9SMT4_9BACT</name>